<dbReference type="EMBL" id="OX465086">
    <property type="protein sequence ID" value="CAI9266156.1"/>
    <property type="molecule type" value="Genomic_DNA"/>
</dbReference>
<evidence type="ECO:0000313" key="2">
    <source>
        <dbReference type="EMBL" id="CAI9266156.1"/>
    </source>
</evidence>
<dbReference type="InterPro" id="IPR015424">
    <property type="entry name" value="PyrdxlP-dep_Trfase"/>
</dbReference>
<organism evidence="2 3">
    <name type="scientific">Lactuca saligna</name>
    <name type="common">Willowleaf lettuce</name>
    <dbReference type="NCBI Taxonomy" id="75948"/>
    <lineage>
        <taxon>Eukaryota</taxon>
        <taxon>Viridiplantae</taxon>
        <taxon>Streptophyta</taxon>
        <taxon>Embryophyta</taxon>
        <taxon>Tracheophyta</taxon>
        <taxon>Spermatophyta</taxon>
        <taxon>Magnoliopsida</taxon>
        <taxon>eudicotyledons</taxon>
        <taxon>Gunneridae</taxon>
        <taxon>Pentapetalae</taxon>
        <taxon>asterids</taxon>
        <taxon>campanulids</taxon>
        <taxon>Asterales</taxon>
        <taxon>Asteraceae</taxon>
        <taxon>Cichorioideae</taxon>
        <taxon>Cichorieae</taxon>
        <taxon>Lactucinae</taxon>
        <taxon>Lactuca</taxon>
    </lineage>
</organism>
<protein>
    <recommendedName>
        <fullName evidence="1">SEC7 domain-containing protein</fullName>
    </recommendedName>
</protein>
<dbReference type="Gene3D" id="3.90.1150.10">
    <property type="entry name" value="Aspartate Aminotransferase, domain 1"/>
    <property type="match status" value="1"/>
</dbReference>
<gene>
    <name evidence="2" type="ORF">LSALG_LOCUS6726</name>
</gene>
<dbReference type="Pfam" id="PF01369">
    <property type="entry name" value="Sec7"/>
    <property type="match status" value="1"/>
</dbReference>
<dbReference type="PANTHER" id="PTHR47859">
    <property type="entry name" value="PENTATRICOPEPTIDE REPEAT-CONTAINING PROTEIN"/>
    <property type="match status" value="1"/>
</dbReference>
<sequence>MDGLPVTIRLLDPPVHEFLLEGDLQQILGRGLMVRIELVTNQKEKTPTKGETAILFEKLRELRFLVGKGGLHGNVFRIKPTMCFNKDDAALLAKLCEGTPGVNANNGIISGVLVTVGDLARVGGFPMREYIPKLIPRVVGALLDEAAATKRKVVVATLGQLVQSTGYVIAPCNEYPQLSSLLLKLLNGELVLGLMSALDPHVHKCNQQILQGPLDDGTRATNDVGSHIHSSDELPMDLWPSFATSEDYFSTVLMQYNLPLFSSPSHLEQKLTTMVEHCFMEVQIVSGDCIVVADESLPFGSPATERRLNLSSIRCPKLGNPRREEKPAPYAREAREFLRTRLMGRRILIFRNPNSFTSADTAYVLAYFVIMLNTDAHNNIVKDKMSKGDFIQNNRWIDDGMKVVKLMEERNMKPLDSNLASLSARCSEDMELNLAKSLLSEMGQCTTAYPYNQLLGALVLKNYERQDATLLSWNLMSIVD</sequence>
<proteinExistence type="predicted"/>
<dbReference type="Gene3D" id="2.40.50.90">
    <property type="match status" value="1"/>
</dbReference>
<dbReference type="GO" id="GO:0005085">
    <property type="term" value="F:guanyl-nucleotide exchange factor activity"/>
    <property type="evidence" value="ECO:0007669"/>
    <property type="project" value="InterPro"/>
</dbReference>
<dbReference type="InterPro" id="IPR000904">
    <property type="entry name" value="Sec7_dom"/>
</dbReference>
<name>A0AA35UW88_LACSI</name>
<accession>A0AA35UW88</accession>
<dbReference type="InterPro" id="IPR015422">
    <property type="entry name" value="PyrdxlP-dep_Trfase_small"/>
</dbReference>
<reference evidence="2" key="1">
    <citation type="submission" date="2023-04" db="EMBL/GenBank/DDBJ databases">
        <authorList>
            <person name="Vijverberg K."/>
            <person name="Xiong W."/>
            <person name="Schranz E."/>
        </authorList>
    </citation>
    <scope>NUCLEOTIDE SEQUENCE</scope>
</reference>
<dbReference type="SUPFAM" id="SSF48371">
    <property type="entry name" value="ARM repeat"/>
    <property type="match status" value="1"/>
</dbReference>
<dbReference type="SUPFAM" id="SSF48425">
    <property type="entry name" value="Sec7 domain"/>
    <property type="match status" value="1"/>
</dbReference>
<dbReference type="AlphaFoldDB" id="A0AA35UW88"/>
<feature type="domain" description="SEC7" evidence="1">
    <location>
        <begin position="335"/>
        <end position="418"/>
    </location>
</feature>
<dbReference type="InterPro" id="IPR016024">
    <property type="entry name" value="ARM-type_fold"/>
</dbReference>
<evidence type="ECO:0000313" key="3">
    <source>
        <dbReference type="Proteomes" id="UP001177003"/>
    </source>
</evidence>
<dbReference type="SUPFAM" id="SSF50199">
    <property type="entry name" value="Staphylococcal nuclease"/>
    <property type="match status" value="1"/>
</dbReference>
<dbReference type="PANTHER" id="PTHR47859:SF1">
    <property type="entry name" value="PENTATRICOPEPTIDE REPEAT-CONTAINING PROTEIN"/>
    <property type="match status" value="1"/>
</dbReference>
<evidence type="ECO:0000259" key="1">
    <source>
        <dbReference type="PROSITE" id="PS50190"/>
    </source>
</evidence>
<dbReference type="Proteomes" id="UP001177003">
    <property type="component" value="Chromosome 0"/>
</dbReference>
<dbReference type="SUPFAM" id="SSF53383">
    <property type="entry name" value="PLP-dependent transferases"/>
    <property type="match status" value="1"/>
</dbReference>
<dbReference type="InterPro" id="IPR035437">
    <property type="entry name" value="SNase_OB-fold_sf"/>
</dbReference>
<dbReference type="SMART" id="SM00222">
    <property type="entry name" value="Sec7"/>
    <property type="match status" value="1"/>
</dbReference>
<keyword evidence="3" id="KW-1185">Reference proteome</keyword>
<dbReference type="GO" id="GO:0032012">
    <property type="term" value="P:regulation of ARF protein signal transduction"/>
    <property type="evidence" value="ECO:0007669"/>
    <property type="project" value="InterPro"/>
</dbReference>
<dbReference type="PROSITE" id="PS50190">
    <property type="entry name" value="SEC7"/>
    <property type="match status" value="1"/>
</dbReference>
<dbReference type="InterPro" id="IPR035999">
    <property type="entry name" value="Sec7_dom_sf"/>
</dbReference>